<evidence type="ECO:0000313" key="1">
    <source>
        <dbReference type="EMBL" id="STY64478.1"/>
    </source>
</evidence>
<gene>
    <name evidence="1" type="ORF">NCTC10638_03660</name>
</gene>
<dbReference type="Proteomes" id="UP000254802">
    <property type="component" value="Unassembled WGS sequence"/>
</dbReference>
<dbReference type="EMBL" id="UGPN01000002">
    <property type="protein sequence ID" value="STY64478.1"/>
    <property type="molecule type" value="Genomic_DNA"/>
</dbReference>
<protein>
    <submittedName>
        <fullName evidence="1">Uncharacterized protein</fullName>
    </submittedName>
</protein>
<sequence length="44" mass="4743">MSNKKIGLISLTALVLSSMIGSGFSAYRKIWQPLPEQKPLPLAG</sequence>
<proteinExistence type="predicted"/>
<evidence type="ECO:0000313" key="2">
    <source>
        <dbReference type="Proteomes" id="UP000254802"/>
    </source>
</evidence>
<organism evidence="1 2">
    <name type="scientific">Mannheimia haemolytica</name>
    <name type="common">Pasteurella haemolytica</name>
    <dbReference type="NCBI Taxonomy" id="75985"/>
    <lineage>
        <taxon>Bacteria</taxon>
        <taxon>Pseudomonadati</taxon>
        <taxon>Pseudomonadota</taxon>
        <taxon>Gammaproteobacteria</taxon>
        <taxon>Pasteurellales</taxon>
        <taxon>Pasteurellaceae</taxon>
        <taxon>Mannheimia</taxon>
    </lineage>
</organism>
<reference evidence="1 2" key="1">
    <citation type="submission" date="2018-06" db="EMBL/GenBank/DDBJ databases">
        <authorList>
            <consortium name="Pathogen Informatics"/>
            <person name="Doyle S."/>
        </authorList>
    </citation>
    <scope>NUCLEOTIDE SEQUENCE [LARGE SCALE GENOMIC DNA]</scope>
    <source>
        <strain evidence="1 2">NCTC10638</strain>
    </source>
</reference>
<dbReference type="AlphaFoldDB" id="A0A378NEU0"/>
<accession>A0A378NEU0</accession>
<name>A0A378NEU0_MANHA</name>